<name>A0ACB9EE45_ARCLA</name>
<protein>
    <submittedName>
        <fullName evidence="1">Uncharacterized protein</fullName>
    </submittedName>
</protein>
<sequence>MDDSKIDELKLFVESCKSDPSILHNPSLGFFKTYLQSLGAKIPPSSTSGADNGHTFDEDLVESDLELDDSDVVNPDDDPPQKMGDLSVEVNEESRDLAQILKSKAMDSISEGMFYLFADAF</sequence>
<dbReference type="EMBL" id="CM042048">
    <property type="protein sequence ID" value="KAI3757082.1"/>
    <property type="molecule type" value="Genomic_DNA"/>
</dbReference>
<comment type="caution">
    <text evidence="1">The sequence shown here is derived from an EMBL/GenBank/DDBJ whole genome shotgun (WGS) entry which is preliminary data.</text>
</comment>
<proteinExistence type="predicted"/>
<evidence type="ECO:0000313" key="1">
    <source>
        <dbReference type="EMBL" id="KAI3757082.1"/>
    </source>
</evidence>
<gene>
    <name evidence="1" type="ORF">L6452_04615</name>
</gene>
<organism evidence="1 2">
    <name type="scientific">Arctium lappa</name>
    <name type="common">Greater burdock</name>
    <name type="synonym">Lappa major</name>
    <dbReference type="NCBI Taxonomy" id="4217"/>
    <lineage>
        <taxon>Eukaryota</taxon>
        <taxon>Viridiplantae</taxon>
        <taxon>Streptophyta</taxon>
        <taxon>Embryophyta</taxon>
        <taxon>Tracheophyta</taxon>
        <taxon>Spermatophyta</taxon>
        <taxon>Magnoliopsida</taxon>
        <taxon>eudicotyledons</taxon>
        <taxon>Gunneridae</taxon>
        <taxon>Pentapetalae</taxon>
        <taxon>asterids</taxon>
        <taxon>campanulids</taxon>
        <taxon>Asterales</taxon>
        <taxon>Asteraceae</taxon>
        <taxon>Carduoideae</taxon>
        <taxon>Cardueae</taxon>
        <taxon>Arctiinae</taxon>
        <taxon>Arctium</taxon>
    </lineage>
</organism>
<reference evidence="1 2" key="2">
    <citation type="journal article" date="2022" name="Mol. Ecol. Resour.">
        <title>The genomes of chicory, endive, great burdock and yacon provide insights into Asteraceae paleo-polyploidization history and plant inulin production.</title>
        <authorList>
            <person name="Fan W."/>
            <person name="Wang S."/>
            <person name="Wang H."/>
            <person name="Wang A."/>
            <person name="Jiang F."/>
            <person name="Liu H."/>
            <person name="Zhao H."/>
            <person name="Xu D."/>
            <person name="Zhang Y."/>
        </authorList>
    </citation>
    <scope>NUCLEOTIDE SEQUENCE [LARGE SCALE GENOMIC DNA]</scope>
    <source>
        <strain evidence="2">cv. Niubang</strain>
    </source>
</reference>
<accession>A0ACB9EE45</accession>
<dbReference type="Proteomes" id="UP001055879">
    <property type="component" value="Linkage Group LG02"/>
</dbReference>
<keyword evidence="2" id="KW-1185">Reference proteome</keyword>
<evidence type="ECO:0000313" key="2">
    <source>
        <dbReference type="Proteomes" id="UP001055879"/>
    </source>
</evidence>
<reference evidence="2" key="1">
    <citation type="journal article" date="2022" name="Mol. Ecol. Resour.">
        <title>The genomes of chicory, endive, great burdock and yacon provide insights into Asteraceae palaeo-polyploidization history and plant inulin production.</title>
        <authorList>
            <person name="Fan W."/>
            <person name="Wang S."/>
            <person name="Wang H."/>
            <person name="Wang A."/>
            <person name="Jiang F."/>
            <person name="Liu H."/>
            <person name="Zhao H."/>
            <person name="Xu D."/>
            <person name="Zhang Y."/>
        </authorList>
    </citation>
    <scope>NUCLEOTIDE SEQUENCE [LARGE SCALE GENOMIC DNA]</scope>
    <source>
        <strain evidence="2">cv. Niubang</strain>
    </source>
</reference>